<comment type="caution">
    <text evidence="2">The sequence shown here is derived from an EMBL/GenBank/DDBJ whole genome shotgun (WGS) entry which is preliminary data.</text>
</comment>
<accession>S9V3W6</accession>
<evidence type="ECO:0000313" key="3">
    <source>
        <dbReference type="Proteomes" id="UP000015354"/>
    </source>
</evidence>
<organism evidence="2 3">
    <name type="scientific">Strigomonas culicis</name>
    <dbReference type="NCBI Taxonomy" id="28005"/>
    <lineage>
        <taxon>Eukaryota</taxon>
        <taxon>Discoba</taxon>
        <taxon>Euglenozoa</taxon>
        <taxon>Kinetoplastea</taxon>
        <taxon>Metakinetoplastina</taxon>
        <taxon>Trypanosomatida</taxon>
        <taxon>Trypanosomatidae</taxon>
        <taxon>Strigomonadinae</taxon>
        <taxon>Strigomonas</taxon>
    </lineage>
</organism>
<reference evidence="2 3" key="1">
    <citation type="journal article" date="2013" name="PLoS ONE">
        <title>Predicting the Proteins of Angomonas deanei, Strigomonas culicis and Their Respective Endosymbionts Reveals New Aspects of the Trypanosomatidae Family.</title>
        <authorList>
            <person name="Motta M.C."/>
            <person name="Martins A.C."/>
            <person name="de Souza S.S."/>
            <person name="Catta-Preta C.M."/>
            <person name="Silva R."/>
            <person name="Klein C.C."/>
            <person name="de Almeida L.G."/>
            <person name="de Lima Cunha O."/>
            <person name="Ciapina L.P."/>
            <person name="Brocchi M."/>
            <person name="Colabardini A.C."/>
            <person name="de Araujo Lima B."/>
            <person name="Machado C.R."/>
            <person name="de Almeida Soares C.M."/>
            <person name="Probst C.M."/>
            <person name="de Menezes C.B."/>
            <person name="Thompson C.E."/>
            <person name="Bartholomeu D.C."/>
            <person name="Gradia D.F."/>
            <person name="Pavoni D.P."/>
            <person name="Grisard E.C."/>
            <person name="Fantinatti-Garboggini F."/>
            <person name="Marchini F.K."/>
            <person name="Rodrigues-Luiz G.F."/>
            <person name="Wagner G."/>
            <person name="Goldman G.H."/>
            <person name="Fietto J.L."/>
            <person name="Elias M.C."/>
            <person name="Goldman M.H."/>
            <person name="Sagot M.F."/>
            <person name="Pereira M."/>
            <person name="Stoco P.H."/>
            <person name="de Mendonca-Neto R.P."/>
            <person name="Teixeira S.M."/>
            <person name="Maciel T.E."/>
            <person name="de Oliveira Mendes T.A."/>
            <person name="Urmenyi T.P."/>
            <person name="de Souza W."/>
            <person name="Schenkman S."/>
            <person name="de Vasconcelos A.T."/>
        </authorList>
    </citation>
    <scope>NUCLEOTIDE SEQUENCE [LARGE SCALE GENOMIC DNA]</scope>
</reference>
<keyword evidence="3" id="KW-1185">Reference proteome</keyword>
<feature type="compositionally biased region" description="Basic and acidic residues" evidence="1">
    <location>
        <begin position="50"/>
        <end position="59"/>
    </location>
</feature>
<evidence type="ECO:0000256" key="1">
    <source>
        <dbReference type="SAM" id="MobiDB-lite"/>
    </source>
</evidence>
<feature type="region of interest" description="Disordered" evidence="1">
    <location>
        <begin position="42"/>
        <end position="67"/>
    </location>
</feature>
<name>S9V3W6_9TRYP</name>
<proteinExistence type="predicted"/>
<dbReference type="EMBL" id="ATMH01010426">
    <property type="protein sequence ID" value="EPY17545.1"/>
    <property type="molecule type" value="Genomic_DNA"/>
</dbReference>
<sequence>MLFVQLRAQLELRRRLDTCDVQLRVWPELSLPLRVHPWTAAGGARRHRERDKVNARKGDGQFGHADTGHNRISAYVEGHERHDAASHRWHSLHVKDAPRAPQLSRRHPFHPDLTGPVRLLSRHCGRGLSAPEGGRCRCRLGLCGRPTRRSDCDNMRMWLWGGSRSAPGGGRCRCRRRLRGRSGGRPTRRSDCVNMLMWLWRGSRSAPLGGLCLFVLPLRDGLSGRPTRPSGQLCFFWLPLWSWLSDRHTDPSGCVRVMLFRGLCRNISIGGLCRWRLGLQGSSGGHHSGRSGRVSIRLKLRGRHRRDGILVGGRCRCCLRR</sequence>
<evidence type="ECO:0000313" key="2">
    <source>
        <dbReference type="EMBL" id="EPY17545.1"/>
    </source>
</evidence>
<gene>
    <name evidence="2" type="ORF">STCU_10543</name>
</gene>
<dbReference type="Proteomes" id="UP000015354">
    <property type="component" value="Unassembled WGS sequence"/>
</dbReference>
<protein>
    <submittedName>
        <fullName evidence="2">Uncharacterized protein</fullName>
    </submittedName>
</protein>
<dbReference type="AlphaFoldDB" id="S9V3W6"/>